<sequence>MPSNTNAMGALAAVQNDKSKILDVRMGRHTVEPGLHIPKAEARDEPVIRFDGANTSTKYMVVCLDLDAPHPSFPFLSPILHWIQPGLQATNEGGQRVLRASEPSISDYAPPGPPPGSPPHRYCFFLYEQPASFDGSKYASGDGAKMGLWSRMRYSLGAAEEELGLGPIVATNYFTSN</sequence>
<dbReference type="VEuPathDB" id="FungiDB:MAN_01979"/>
<dbReference type="GO" id="GO:0046578">
    <property type="term" value="P:regulation of Ras protein signal transduction"/>
    <property type="evidence" value="ECO:0007669"/>
    <property type="project" value="TreeGrafter"/>
</dbReference>
<accession>A0A0B4F5U3</accession>
<dbReference type="Proteomes" id="UP000031186">
    <property type="component" value="Unassembled WGS sequence"/>
</dbReference>
<dbReference type="Pfam" id="PF01161">
    <property type="entry name" value="PBP"/>
    <property type="match status" value="1"/>
</dbReference>
<dbReference type="GO" id="GO:0030414">
    <property type="term" value="F:peptidase inhibitor activity"/>
    <property type="evidence" value="ECO:0007669"/>
    <property type="project" value="TreeGrafter"/>
</dbReference>
<dbReference type="InterPro" id="IPR035810">
    <property type="entry name" value="PEBP_euk"/>
</dbReference>
<name>A0A0B4F5U3_METAF</name>
<dbReference type="GO" id="GO:0005543">
    <property type="term" value="F:phospholipid binding"/>
    <property type="evidence" value="ECO:0007669"/>
    <property type="project" value="TreeGrafter"/>
</dbReference>
<dbReference type="InterPro" id="IPR036610">
    <property type="entry name" value="PEBP-like_sf"/>
</dbReference>
<evidence type="ECO:0000313" key="2">
    <source>
        <dbReference type="Proteomes" id="UP000031186"/>
    </source>
</evidence>
<dbReference type="InterPro" id="IPR008914">
    <property type="entry name" value="PEBP"/>
</dbReference>
<dbReference type="PANTHER" id="PTHR11362">
    <property type="entry name" value="PHOSPHATIDYLETHANOLAMINE-BINDING PROTEIN"/>
    <property type="match status" value="1"/>
</dbReference>
<comment type="caution">
    <text evidence="1">The sequence shown here is derived from an EMBL/GenBank/DDBJ whole genome shotgun (WGS) entry which is preliminary data.</text>
</comment>
<dbReference type="Gene3D" id="3.90.280.10">
    <property type="entry name" value="PEBP-like"/>
    <property type="match status" value="1"/>
</dbReference>
<evidence type="ECO:0000313" key="1">
    <source>
        <dbReference type="EMBL" id="KID69465.1"/>
    </source>
</evidence>
<dbReference type="EMBL" id="AZNF01000002">
    <property type="protein sequence ID" value="KID69465.1"/>
    <property type="molecule type" value="Genomic_DNA"/>
</dbReference>
<dbReference type="SUPFAM" id="SSF49777">
    <property type="entry name" value="PEBP-like"/>
    <property type="match status" value="1"/>
</dbReference>
<dbReference type="GO" id="GO:0030162">
    <property type="term" value="P:regulation of proteolysis"/>
    <property type="evidence" value="ECO:0007669"/>
    <property type="project" value="TreeGrafter"/>
</dbReference>
<proteinExistence type="predicted"/>
<organism evidence="1 2">
    <name type="scientific">Metarhizium anisopliae (strain ARSEF 549)</name>
    <dbReference type="NCBI Taxonomy" id="3151832"/>
    <lineage>
        <taxon>Eukaryota</taxon>
        <taxon>Fungi</taxon>
        <taxon>Dikarya</taxon>
        <taxon>Ascomycota</taxon>
        <taxon>Pezizomycotina</taxon>
        <taxon>Sordariomycetes</taxon>
        <taxon>Hypocreomycetidae</taxon>
        <taxon>Hypocreales</taxon>
        <taxon>Clavicipitaceae</taxon>
        <taxon>Metarhizium</taxon>
    </lineage>
</organism>
<protein>
    <submittedName>
        <fullName evidence="1">Phosphatidylethanolamine-binding protein PEBP</fullName>
    </submittedName>
</protein>
<dbReference type="AlphaFoldDB" id="A0A0B4F5U3"/>
<gene>
    <name evidence="1" type="ORF">MAN_01979</name>
</gene>
<reference evidence="1 2" key="1">
    <citation type="journal article" date="2014" name="Proc. Natl. Acad. Sci. U.S.A.">
        <title>Trajectory and genomic determinants of fungal-pathogen speciation and host adaptation.</title>
        <authorList>
            <person name="Hu X."/>
            <person name="Xiao G."/>
            <person name="Zheng P."/>
            <person name="Shang Y."/>
            <person name="Su Y."/>
            <person name="Zhang X."/>
            <person name="Liu X."/>
            <person name="Zhan S."/>
            <person name="St Leger R.J."/>
            <person name="Wang C."/>
        </authorList>
    </citation>
    <scope>NUCLEOTIDE SEQUENCE [LARGE SCALE GENOMIC DNA]</scope>
    <source>
        <strain evidence="1 2">ARSEF 549</strain>
    </source>
</reference>
<dbReference type="OrthoDB" id="2506647at2759"/>
<dbReference type="PANTHER" id="PTHR11362:SF78">
    <property type="entry name" value="PROTEASE INHIBITOR"/>
    <property type="match status" value="1"/>
</dbReference>
<dbReference type="HOGENOM" id="CLU_043994_7_0_1"/>
<dbReference type="CDD" id="cd00866">
    <property type="entry name" value="PEBP_euk"/>
    <property type="match status" value="1"/>
</dbReference>
<feature type="non-terminal residue" evidence="1">
    <location>
        <position position="1"/>
    </location>
</feature>
<keyword evidence="2" id="KW-1185">Reference proteome</keyword>